<sequence length="115" mass="13122">MRVGHPMTGYGMIKVVRSEDPRYTPGEYHMGLVLWQLYDVHPWDRGTPAQPGQYPDYTNDTDHEPLFGLIKLQKNHDISWPTTVAALGVPGQCAFYGEGGQVMYQLIIPHFWTTM</sequence>
<keyword evidence="2" id="KW-1185">Reference proteome</keyword>
<protein>
    <submittedName>
        <fullName evidence="1">Uncharacterized protein</fullName>
    </submittedName>
</protein>
<evidence type="ECO:0000313" key="1">
    <source>
        <dbReference type="EMBL" id="GJJ10803.1"/>
    </source>
</evidence>
<evidence type="ECO:0000313" key="2">
    <source>
        <dbReference type="Proteomes" id="UP001050691"/>
    </source>
</evidence>
<dbReference type="EMBL" id="BPWL01000005">
    <property type="protein sequence ID" value="GJJ10803.1"/>
    <property type="molecule type" value="Genomic_DNA"/>
</dbReference>
<name>A0AAV5ABE9_9AGAM</name>
<dbReference type="Gene3D" id="3.90.180.10">
    <property type="entry name" value="Medium-chain alcohol dehydrogenases, catalytic domain"/>
    <property type="match status" value="1"/>
</dbReference>
<reference evidence="1" key="1">
    <citation type="submission" date="2021-10" db="EMBL/GenBank/DDBJ databases">
        <title>De novo Genome Assembly of Clathrus columnatus (Basidiomycota, Fungi) Using Illumina and Nanopore Sequence Data.</title>
        <authorList>
            <person name="Ogiso-Tanaka E."/>
            <person name="Itagaki H."/>
            <person name="Hosoya T."/>
            <person name="Hosaka K."/>
        </authorList>
    </citation>
    <scope>NUCLEOTIDE SEQUENCE</scope>
    <source>
        <strain evidence="1">MO-923</strain>
    </source>
</reference>
<accession>A0AAV5ABE9</accession>
<dbReference type="Proteomes" id="UP001050691">
    <property type="component" value="Unassembled WGS sequence"/>
</dbReference>
<proteinExistence type="predicted"/>
<gene>
    <name evidence="1" type="ORF">Clacol_005031</name>
</gene>
<dbReference type="AlphaFoldDB" id="A0AAV5ABE9"/>
<comment type="caution">
    <text evidence="1">The sequence shown here is derived from an EMBL/GenBank/DDBJ whole genome shotgun (WGS) entry which is preliminary data.</text>
</comment>
<organism evidence="1 2">
    <name type="scientific">Clathrus columnatus</name>
    <dbReference type="NCBI Taxonomy" id="1419009"/>
    <lineage>
        <taxon>Eukaryota</taxon>
        <taxon>Fungi</taxon>
        <taxon>Dikarya</taxon>
        <taxon>Basidiomycota</taxon>
        <taxon>Agaricomycotina</taxon>
        <taxon>Agaricomycetes</taxon>
        <taxon>Phallomycetidae</taxon>
        <taxon>Phallales</taxon>
        <taxon>Clathraceae</taxon>
        <taxon>Clathrus</taxon>
    </lineage>
</organism>